<feature type="compositionally biased region" description="Acidic residues" evidence="1">
    <location>
        <begin position="150"/>
        <end position="172"/>
    </location>
</feature>
<feature type="compositionally biased region" description="Basic residues" evidence="1">
    <location>
        <begin position="126"/>
        <end position="135"/>
    </location>
</feature>
<evidence type="ECO:0000256" key="1">
    <source>
        <dbReference type="SAM" id="MobiDB-lite"/>
    </source>
</evidence>
<comment type="caution">
    <text evidence="3">The sequence shown here is derived from an EMBL/GenBank/DDBJ whole genome shotgun (WGS) entry which is preliminary data.</text>
</comment>
<feature type="compositionally biased region" description="Polar residues" evidence="1">
    <location>
        <begin position="203"/>
        <end position="217"/>
    </location>
</feature>
<dbReference type="EMBL" id="BAABME010036024">
    <property type="protein sequence ID" value="GAA0160566.1"/>
    <property type="molecule type" value="Genomic_DNA"/>
</dbReference>
<dbReference type="Proteomes" id="UP001454036">
    <property type="component" value="Unassembled WGS sequence"/>
</dbReference>
<evidence type="ECO:0000313" key="3">
    <source>
        <dbReference type="EMBL" id="GAA0160566.1"/>
    </source>
</evidence>
<feature type="compositionally biased region" description="Basic and acidic residues" evidence="1">
    <location>
        <begin position="192"/>
        <end position="202"/>
    </location>
</feature>
<feature type="chain" id="PRO_5043528443" evidence="2">
    <location>
        <begin position="21"/>
        <end position="355"/>
    </location>
</feature>
<keyword evidence="2" id="KW-0732">Signal</keyword>
<reference evidence="3 4" key="1">
    <citation type="submission" date="2024-01" db="EMBL/GenBank/DDBJ databases">
        <title>The complete chloroplast genome sequence of Lithospermum erythrorhizon: insights into the phylogenetic relationship among Boraginaceae species and the maternal lineages of purple gromwells.</title>
        <authorList>
            <person name="Okada T."/>
            <person name="Watanabe K."/>
        </authorList>
    </citation>
    <scope>NUCLEOTIDE SEQUENCE [LARGE SCALE GENOMIC DNA]</scope>
</reference>
<sequence length="355" mass="39956">MIKILVILLSSASIDKSGSSYNVPRVEEDKGLCSDDDSTVPKDGKKTDKPSVTNTMEKNYVPQLDKDNVVGTKVDVGTEGKKRMDDDPVDRDDDTTTVANILKGLREAKKGQLNGDEMINVGDSSKKRRRLRKGVPTRLVRNEPTSKEPNDEETDDDVGVEESFEPEVDLEELEKAVEKRKDIKKGKTKIQGEFEKKNKKDNGSSNTVKKTGSTTMPNVEDSVVDDKLMPDEESDEELDDNLEAYRVSKRKSKGKLKENDDKTRIGNKRVAHDMPNAPLEGIVLESEDVGILSMMDSAKRYWVRLVREFVCYLSDKIEEAGHETYPKVKLKGHMFDFSPRVINSYYGISNSEVTR</sequence>
<feature type="region of interest" description="Disordered" evidence="1">
    <location>
        <begin position="116"/>
        <end position="173"/>
    </location>
</feature>
<dbReference type="AlphaFoldDB" id="A0AAV3QCB9"/>
<feature type="compositionally biased region" description="Basic and acidic residues" evidence="1">
    <location>
        <begin position="140"/>
        <end position="149"/>
    </location>
</feature>
<proteinExistence type="predicted"/>
<feature type="signal peptide" evidence="2">
    <location>
        <begin position="1"/>
        <end position="20"/>
    </location>
</feature>
<feature type="compositionally biased region" description="Acidic residues" evidence="1">
    <location>
        <begin position="231"/>
        <end position="242"/>
    </location>
</feature>
<evidence type="ECO:0000313" key="4">
    <source>
        <dbReference type="Proteomes" id="UP001454036"/>
    </source>
</evidence>
<protein>
    <submittedName>
        <fullName evidence="3">Uncharacterized protein</fullName>
    </submittedName>
</protein>
<gene>
    <name evidence="3" type="ORF">LIER_43530</name>
</gene>
<evidence type="ECO:0000256" key="2">
    <source>
        <dbReference type="SAM" id="SignalP"/>
    </source>
</evidence>
<feature type="region of interest" description="Disordered" evidence="1">
    <location>
        <begin position="27"/>
        <end position="53"/>
    </location>
</feature>
<feature type="compositionally biased region" description="Basic and acidic residues" evidence="1">
    <location>
        <begin position="27"/>
        <end position="49"/>
    </location>
</feature>
<keyword evidence="4" id="KW-1185">Reference proteome</keyword>
<feature type="region of interest" description="Disordered" evidence="1">
    <location>
        <begin position="192"/>
        <end position="260"/>
    </location>
</feature>
<name>A0AAV3QCB9_LITER</name>
<accession>A0AAV3QCB9</accession>
<organism evidence="3 4">
    <name type="scientific">Lithospermum erythrorhizon</name>
    <name type="common">Purple gromwell</name>
    <name type="synonym">Lithospermum officinale var. erythrorhizon</name>
    <dbReference type="NCBI Taxonomy" id="34254"/>
    <lineage>
        <taxon>Eukaryota</taxon>
        <taxon>Viridiplantae</taxon>
        <taxon>Streptophyta</taxon>
        <taxon>Embryophyta</taxon>
        <taxon>Tracheophyta</taxon>
        <taxon>Spermatophyta</taxon>
        <taxon>Magnoliopsida</taxon>
        <taxon>eudicotyledons</taxon>
        <taxon>Gunneridae</taxon>
        <taxon>Pentapetalae</taxon>
        <taxon>asterids</taxon>
        <taxon>lamiids</taxon>
        <taxon>Boraginales</taxon>
        <taxon>Boraginaceae</taxon>
        <taxon>Boraginoideae</taxon>
        <taxon>Lithospermeae</taxon>
        <taxon>Lithospermum</taxon>
    </lineage>
</organism>